<dbReference type="InterPro" id="IPR027417">
    <property type="entry name" value="P-loop_NTPase"/>
</dbReference>
<feature type="region of interest" description="Disordered" evidence="4">
    <location>
        <begin position="67"/>
        <end position="87"/>
    </location>
</feature>
<keyword evidence="8" id="KW-0547">Nucleotide-binding</keyword>
<feature type="domain" description="DNA2/NAM7 helicase-like C-terminal" evidence="6">
    <location>
        <begin position="732"/>
        <end position="938"/>
    </location>
</feature>
<comment type="similarity">
    <text evidence="1">Belongs to the DNA2/NAM7 helicase family. SDE3 subfamily.</text>
</comment>
<dbReference type="Pfam" id="PF21634">
    <property type="entry name" value="MOV-10_beta-barrel"/>
    <property type="match status" value="1"/>
</dbReference>
<dbReference type="CDD" id="cd18808">
    <property type="entry name" value="SF1_C_Upf1"/>
    <property type="match status" value="1"/>
</dbReference>
<dbReference type="Gene3D" id="3.40.50.300">
    <property type="entry name" value="P-loop containing nucleotide triphosphate hydrolases"/>
    <property type="match status" value="2"/>
</dbReference>
<keyword evidence="9" id="KW-1185">Reference proteome</keyword>
<evidence type="ECO:0000256" key="3">
    <source>
        <dbReference type="ARBA" id="ARBA00047984"/>
    </source>
</evidence>
<dbReference type="Pfam" id="PF13086">
    <property type="entry name" value="AAA_11"/>
    <property type="match status" value="1"/>
</dbReference>
<feature type="region of interest" description="Disordered" evidence="4">
    <location>
        <begin position="991"/>
        <end position="1012"/>
    </location>
</feature>
<dbReference type="InterPro" id="IPR041677">
    <property type="entry name" value="DNA2/NAM7_AAA_11"/>
</dbReference>
<feature type="compositionally biased region" description="Acidic residues" evidence="4">
    <location>
        <begin position="1002"/>
        <end position="1012"/>
    </location>
</feature>
<dbReference type="EC" id="3.6.4.13" evidence="2"/>
<evidence type="ECO:0000256" key="4">
    <source>
        <dbReference type="SAM" id="MobiDB-lite"/>
    </source>
</evidence>
<dbReference type="GO" id="GO:0043186">
    <property type="term" value="C:P granule"/>
    <property type="evidence" value="ECO:0007669"/>
    <property type="project" value="TreeGrafter"/>
</dbReference>
<feature type="domain" description="Helicase MOV-10-like beta-barrel" evidence="7">
    <location>
        <begin position="414"/>
        <end position="466"/>
    </location>
</feature>
<organism evidence="8 9">
    <name type="scientific">Bodo saltans</name>
    <name type="common">Flagellated protozoan</name>
    <dbReference type="NCBI Taxonomy" id="75058"/>
    <lineage>
        <taxon>Eukaryota</taxon>
        <taxon>Discoba</taxon>
        <taxon>Euglenozoa</taxon>
        <taxon>Kinetoplastea</taxon>
        <taxon>Metakinetoplastina</taxon>
        <taxon>Eubodonida</taxon>
        <taxon>Bodonidae</taxon>
        <taxon>Bodo</taxon>
    </lineage>
</organism>
<reference evidence="9" key="1">
    <citation type="submission" date="2015-09" db="EMBL/GenBank/DDBJ databases">
        <authorList>
            <consortium name="Pathogen Informatics"/>
        </authorList>
    </citation>
    <scope>NUCLEOTIDE SEQUENCE [LARGE SCALE GENOMIC DNA]</scope>
    <source>
        <strain evidence="9">Lake Konstanz</strain>
    </source>
</reference>
<protein>
    <recommendedName>
        <fullName evidence="2">RNA helicase</fullName>
        <ecNumber evidence="2">3.6.4.13</ecNumber>
    </recommendedName>
</protein>
<dbReference type="InterPro" id="IPR041679">
    <property type="entry name" value="DNA2/NAM7-like_C"/>
</dbReference>
<dbReference type="SUPFAM" id="SSF52540">
    <property type="entry name" value="P-loop containing nucleoside triphosphate hydrolases"/>
    <property type="match status" value="1"/>
</dbReference>
<sequence length="1012" mass="110447">MATGEAAAPPEAPAATPAQAHRVMKTTTTERCPECEGDVRFPLGSPSAKAICWKMHQLTKQHKQHKAMSATQSEGVPAAAPAPRQENGTDQCVTEHCYCGGTIKYFLGCTNHHEAVWSQHNSACLRHRAAKRQLPAPVETLECAAVATAAMSEFGAQSEEVPAAAPAQRQKNVTNKYVTELCGCGGTVKYLRGCTNDHDAAWSQHTSACLRHLAWAKGQLPAPLETLECAAVAAAQAFARRHCFPGAFCVVAEDSLAGAASPLKDALSELKSTTFRRAALARDAIIDIVARTGHDFAESQLTIVSVPQQSLLQSQRSLSRREVPSEASGTKRVAVGALPFAAALPLYKLPADLRREIPYPDTEAVCRQRLQKTSYATDPIEHLHNLLYCEEACVRASLREYDIEEGVFSEGLFELYCLKVPGLAEKRPSVLPDDVIEACDPRTRRCYQGYVHLVHADEIHVSFDARDITVGQTYAIHFTGKLTEFRLLHRAVDRTKALGRPLLTAQHASPPPPEVETGNELTPDPLYDGVLAPLNELQRKFVEDACASKAVLRILWGPPGTGKTTTLVAYVAGIVLSALQSEPRKKGFRVLVATPSNGASNLITSKLLKFLQPKKQVLRVMAFSRQLDEVPDDVRECCCTASYEDSLLRTVTSFRSPDEAAVECASVIVATLGSCSQLYTIHPQLCFSHVIVDSEFAGALQFPGLERVTIAGDPKQLGPVTVGQEARSKGLGTSPLVRLIEHEEAPNTMLRECYRCHPDILSAFNPVFYKGELETPGAGVKFSRLPVPGFEQSRVQFHHCDGPEGYANNSPSIMNLHEVRAVANQLKHLRAVGVPLDDVVVLAPYALQVKKLREAFRFQLSISDRAWLTTHVCSVEVFQGREAKYVIISCVRSPEELSRVGVTQISADARRHLGFLSHAQRSNVVLSRAIDGLIVVGNLRLLWVDEVVWRPVIESLRGSGAEFLGAVTPTDLYGLPEAPRWQTAVDDAVVDGGDTTEHETDQAEEEGCFNTD</sequence>
<keyword evidence="8" id="KW-0067">ATP-binding</keyword>
<feature type="region of interest" description="Disordered" evidence="4">
    <location>
        <begin position="1"/>
        <end position="25"/>
    </location>
</feature>
<dbReference type="PANTHER" id="PTHR10887">
    <property type="entry name" value="DNA2/NAM7 HELICASE FAMILY"/>
    <property type="match status" value="1"/>
</dbReference>
<proteinExistence type="inferred from homology"/>
<evidence type="ECO:0000256" key="2">
    <source>
        <dbReference type="ARBA" id="ARBA00012552"/>
    </source>
</evidence>
<dbReference type="InterPro" id="IPR045055">
    <property type="entry name" value="DNA2/NAM7-like"/>
</dbReference>
<dbReference type="AlphaFoldDB" id="A0A0S4JDU9"/>
<evidence type="ECO:0000313" key="8">
    <source>
        <dbReference type="EMBL" id="CUG86534.1"/>
    </source>
</evidence>
<keyword evidence="8" id="KW-0347">Helicase</keyword>
<dbReference type="Pfam" id="PF13087">
    <property type="entry name" value="AAA_12"/>
    <property type="match status" value="1"/>
</dbReference>
<evidence type="ECO:0000259" key="6">
    <source>
        <dbReference type="Pfam" id="PF13087"/>
    </source>
</evidence>
<keyword evidence="8" id="KW-0378">Hydrolase</keyword>
<dbReference type="PANTHER" id="PTHR10887:SF322">
    <property type="entry name" value="HELICASE MOV-10"/>
    <property type="match status" value="1"/>
</dbReference>
<name>A0A0S4JDU9_BODSA</name>
<gene>
    <name evidence="8" type="ORF">BSAL_06665</name>
</gene>
<feature type="compositionally biased region" description="Low complexity" evidence="4">
    <location>
        <begin position="1"/>
        <end position="20"/>
    </location>
</feature>
<evidence type="ECO:0000256" key="1">
    <source>
        <dbReference type="ARBA" id="ARBA00005601"/>
    </source>
</evidence>
<evidence type="ECO:0000259" key="5">
    <source>
        <dbReference type="Pfam" id="PF13086"/>
    </source>
</evidence>
<dbReference type="GO" id="GO:0035194">
    <property type="term" value="P:regulatory ncRNA-mediated post-transcriptional gene silencing"/>
    <property type="evidence" value="ECO:0007669"/>
    <property type="project" value="TreeGrafter"/>
</dbReference>
<feature type="domain" description="DNA2/NAM7 helicase helicase" evidence="5">
    <location>
        <begin position="534"/>
        <end position="644"/>
    </location>
</feature>
<evidence type="ECO:0000313" key="9">
    <source>
        <dbReference type="Proteomes" id="UP000051952"/>
    </source>
</evidence>
<comment type="catalytic activity">
    <reaction evidence="3">
        <text>ATP + H2O = ADP + phosphate + H(+)</text>
        <dbReference type="Rhea" id="RHEA:13065"/>
        <dbReference type="ChEBI" id="CHEBI:15377"/>
        <dbReference type="ChEBI" id="CHEBI:15378"/>
        <dbReference type="ChEBI" id="CHEBI:30616"/>
        <dbReference type="ChEBI" id="CHEBI:43474"/>
        <dbReference type="ChEBI" id="CHEBI:456216"/>
        <dbReference type="EC" id="3.6.4.13"/>
    </reaction>
</comment>
<dbReference type="Proteomes" id="UP000051952">
    <property type="component" value="Unassembled WGS sequence"/>
</dbReference>
<dbReference type="OrthoDB" id="6513042at2759"/>
<accession>A0A0S4JDU9</accession>
<dbReference type="InterPro" id="IPR047187">
    <property type="entry name" value="SF1_C_Upf1"/>
</dbReference>
<dbReference type="EMBL" id="CYKH01001326">
    <property type="protein sequence ID" value="CUG86534.1"/>
    <property type="molecule type" value="Genomic_DNA"/>
</dbReference>
<evidence type="ECO:0000259" key="7">
    <source>
        <dbReference type="Pfam" id="PF21634"/>
    </source>
</evidence>
<dbReference type="VEuPathDB" id="TriTrypDB:BSAL_06665"/>
<dbReference type="GO" id="GO:0005829">
    <property type="term" value="C:cytosol"/>
    <property type="evidence" value="ECO:0007669"/>
    <property type="project" value="TreeGrafter"/>
</dbReference>
<dbReference type="GO" id="GO:0003724">
    <property type="term" value="F:RNA helicase activity"/>
    <property type="evidence" value="ECO:0007669"/>
    <property type="project" value="UniProtKB-EC"/>
</dbReference>
<dbReference type="InterPro" id="IPR049080">
    <property type="entry name" value="MOV-10-like_beta-barrel"/>
</dbReference>